<dbReference type="EMBL" id="CP015772">
    <property type="protein sequence ID" value="ANH83220.1"/>
    <property type="molecule type" value="Genomic_DNA"/>
</dbReference>
<name>A0A1A9I928_9BACT</name>
<dbReference type="STRING" id="1176587.A8C56_21570"/>
<gene>
    <name evidence="1" type="ORF">A8C56_21570</name>
</gene>
<dbReference type="AlphaFoldDB" id="A0A1A9I928"/>
<dbReference type="Gene3D" id="1.25.40.390">
    <property type="match status" value="1"/>
</dbReference>
<evidence type="ECO:0000313" key="1">
    <source>
        <dbReference type="EMBL" id="ANH83220.1"/>
    </source>
</evidence>
<proteinExistence type="predicted"/>
<evidence type="ECO:0000313" key="2">
    <source>
        <dbReference type="Proteomes" id="UP000077667"/>
    </source>
</evidence>
<accession>A0A1A9I928</accession>
<dbReference type="Pfam" id="PF12771">
    <property type="entry name" value="SusD-like_2"/>
    <property type="match status" value="1"/>
</dbReference>
<dbReference type="PROSITE" id="PS51257">
    <property type="entry name" value="PROKAR_LIPOPROTEIN"/>
    <property type="match status" value="1"/>
</dbReference>
<dbReference type="RefSeq" id="WP_067760597.1">
    <property type="nucleotide sequence ID" value="NZ_CP015772.1"/>
</dbReference>
<protein>
    <recommendedName>
        <fullName evidence="3">SusD/RagB family nutrient-binding outer membrane lipoprotein</fullName>
    </recommendedName>
</protein>
<organism evidence="1 2">
    <name type="scientific">Niabella ginsenosidivorans</name>
    <dbReference type="NCBI Taxonomy" id="1176587"/>
    <lineage>
        <taxon>Bacteria</taxon>
        <taxon>Pseudomonadati</taxon>
        <taxon>Bacteroidota</taxon>
        <taxon>Chitinophagia</taxon>
        <taxon>Chitinophagales</taxon>
        <taxon>Chitinophagaceae</taxon>
        <taxon>Niabella</taxon>
    </lineage>
</organism>
<evidence type="ECO:0008006" key="3">
    <source>
        <dbReference type="Google" id="ProtNLM"/>
    </source>
</evidence>
<keyword evidence="2" id="KW-1185">Reference proteome</keyword>
<dbReference type="Proteomes" id="UP000077667">
    <property type="component" value="Chromosome"/>
</dbReference>
<dbReference type="InterPro" id="IPR041662">
    <property type="entry name" value="SusD-like_2"/>
</dbReference>
<dbReference type="SUPFAM" id="SSF48452">
    <property type="entry name" value="TPR-like"/>
    <property type="match status" value="1"/>
</dbReference>
<dbReference type="InterPro" id="IPR011990">
    <property type="entry name" value="TPR-like_helical_dom_sf"/>
</dbReference>
<reference evidence="1 2" key="1">
    <citation type="submission" date="2016-05" db="EMBL/GenBank/DDBJ databases">
        <title>Niabella ginsenosidivorans BS26 whole genome sequencing.</title>
        <authorList>
            <person name="Im W.T."/>
            <person name="Siddiqi M.Z."/>
        </authorList>
    </citation>
    <scope>NUCLEOTIDE SEQUENCE [LARGE SCALE GENOMIC DNA]</scope>
    <source>
        <strain evidence="1 2">BS26</strain>
    </source>
</reference>
<dbReference type="KEGG" id="nia:A8C56_21570"/>
<dbReference type="OrthoDB" id="9766256at2"/>
<sequence length="527" mass="59148">MKKQLLIAGIVLLVVPTLYSCKKGFEKLNVDPINILHTTSDKLLAPALVNSLWPGMSRNRSFNNELMQVTVNISDGENTVFRYAFRATQSDYLWNSWFVQLTNFKDVDSLASIGDSINTSYQGIARICKAWLFANLTDTYGDIPYTEALKGWTGGSQGNVQPVFDRQKDIYLDLFKKLEEANDLLTNNTPVVVSSDPVYRGDISKWRKFGNSLYLRLLLRISGKAEVQDQCIQKIKEIVENPDKYPIMQNNSDCARVLWTGETSSTDPYTSPYVNGIRVQDFRAPAICSYFLDSLVTWTDPRLVSAKPYGSGSIGRLGIAQASGGGWRGVASGYLPGKAEPKGCYFQSYDNKTTGGVWSLQQNPWTGIIMQYAEVQFILAEAAVKGWISGDAKTYFYQGIASAINYWVPNFPESITSKEFADHLGNLSAGSVIWDDALPARRKMEMIHLQKYYALFMTDLQQWFEYRRTGYPNLHLDKLPGLQNGGVMPARLVYPVYVQSANPTNYKAAVAAQGPDQINTNVWWQKP</sequence>